<protein>
    <submittedName>
        <fullName evidence="3">Helix-turn-helix transcriptional regulator</fullName>
    </submittedName>
</protein>
<evidence type="ECO:0000313" key="3">
    <source>
        <dbReference type="EMBL" id="WKK77073.1"/>
    </source>
</evidence>
<keyword evidence="1" id="KW-0238">DNA-binding</keyword>
<evidence type="ECO:0000256" key="1">
    <source>
        <dbReference type="ARBA" id="ARBA00023125"/>
    </source>
</evidence>
<dbReference type="InterPro" id="IPR010982">
    <property type="entry name" value="Lambda_DNA-bd_dom_sf"/>
</dbReference>
<accession>A0AA49GCX3</accession>
<keyword evidence="4" id="KW-1185">Reference proteome</keyword>
<dbReference type="EMBL" id="CP129971">
    <property type="protein sequence ID" value="WKK77073.1"/>
    <property type="molecule type" value="Genomic_DNA"/>
</dbReference>
<dbReference type="PANTHER" id="PTHR46797">
    <property type="entry name" value="HTH-TYPE TRANSCRIPTIONAL REGULATOR"/>
    <property type="match status" value="1"/>
</dbReference>
<evidence type="ECO:0000259" key="2">
    <source>
        <dbReference type="PROSITE" id="PS50943"/>
    </source>
</evidence>
<dbReference type="PROSITE" id="PS50943">
    <property type="entry name" value="HTH_CROC1"/>
    <property type="match status" value="1"/>
</dbReference>
<dbReference type="PANTHER" id="PTHR46797:SF2">
    <property type="entry name" value="TRANSCRIPTIONAL REGULATOR"/>
    <property type="match status" value="1"/>
</dbReference>
<gene>
    <name evidence="3" type="ORF">QYS49_07580</name>
</gene>
<dbReference type="SUPFAM" id="SSF47413">
    <property type="entry name" value="lambda repressor-like DNA-binding domains"/>
    <property type="match status" value="1"/>
</dbReference>
<dbReference type="Gene3D" id="1.10.260.40">
    <property type="entry name" value="lambda repressor-like DNA-binding domains"/>
    <property type="match status" value="1"/>
</dbReference>
<dbReference type="SMART" id="SM00530">
    <property type="entry name" value="HTH_XRE"/>
    <property type="match status" value="1"/>
</dbReference>
<dbReference type="KEGG" id="msaa:QYS49_07580"/>
<dbReference type="CDD" id="cd00093">
    <property type="entry name" value="HTH_XRE"/>
    <property type="match status" value="1"/>
</dbReference>
<dbReference type="RefSeq" id="WP_308349912.1">
    <property type="nucleotide sequence ID" value="NZ_CP129971.1"/>
</dbReference>
<dbReference type="Proteomes" id="UP001230496">
    <property type="component" value="Chromosome"/>
</dbReference>
<name>A0AA49GCX3_9BACT</name>
<dbReference type="GO" id="GO:0003677">
    <property type="term" value="F:DNA binding"/>
    <property type="evidence" value="ECO:0007669"/>
    <property type="project" value="UniProtKB-KW"/>
</dbReference>
<proteinExistence type="predicted"/>
<dbReference type="AlphaFoldDB" id="A0AA49GCX3"/>
<dbReference type="InterPro" id="IPR050807">
    <property type="entry name" value="TransReg_Diox_bact_type"/>
</dbReference>
<reference evidence="3 4" key="1">
    <citation type="submission" date="2023-08" db="EMBL/GenBank/DDBJ databases">
        <title>Comparative genomics and taxonomic characterization of three novel marine species of genus Marivirga.</title>
        <authorList>
            <person name="Muhammad N."/>
            <person name="Kim S.-G."/>
        </authorList>
    </citation>
    <scope>NUCLEOTIDE SEQUENCE [LARGE SCALE GENOMIC DNA]</scope>
    <source>
        <strain evidence="3 4">BDSF4-3</strain>
    </source>
</reference>
<dbReference type="GO" id="GO:0003700">
    <property type="term" value="F:DNA-binding transcription factor activity"/>
    <property type="evidence" value="ECO:0007669"/>
    <property type="project" value="TreeGrafter"/>
</dbReference>
<feature type="domain" description="HTH cro/C1-type" evidence="2">
    <location>
        <begin position="11"/>
        <end position="65"/>
    </location>
</feature>
<dbReference type="GO" id="GO:0005829">
    <property type="term" value="C:cytosol"/>
    <property type="evidence" value="ECO:0007669"/>
    <property type="project" value="TreeGrafter"/>
</dbReference>
<sequence>MDIDIKIGEQLAHLRKSKGFTQEQLASILDLHEDYISKIERGLRSPSVKTLLLILDKLEVKYSYFFASLESN</sequence>
<dbReference type="InterPro" id="IPR001387">
    <property type="entry name" value="Cro/C1-type_HTH"/>
</dbReference>
<evidence type="ECO:0000313" key="4">
    <source>
        <dbReference type="Proteomes" id="UP001230496"/>
    </source>
</evidence>
<dbReference type="Pfam" id="PF01381">
    <property type="entry name" value="HTH_3"/>
    <property type="match status" value="1"/>
</dbReference>
<organism evidence="3 4">
    <name type="scientific">Marivirga salinarum</name>
    <dbReference type="NCBI Taxonomy" id="3059078"/>
    <lineage>
        <taxon>Bacteria</taxon>
        <taxon>Pseudomonadati</taxon>
        <taxon>Bacteroidota</taxon>
        <taxon>Cytophagia</taxon>
        <taxon>Cytophagales</taxon>
        <taxon>Marivirgaceae</taxon>
        <taxon>Marivirga</taxon>
    </lineage>
</organism>